<name>A0A2V3UAX2_9HYPH</name>
<dbReference type="PROSITE" id="PS51257">
    <property type="entry name" value="PROKAR_LIPOPROTEIN"/>
    <property type="match status" value="1"/>
</dbReference>
<evidence type="ECO:0000313" key="2">
    <source>
        <dbReference type="EMBL" id="PXW61674.1"/>
    </source>
</evidence>
<dbReference type="RefSeq" id="WP_281064264.1">
    <property type="nucleotide sequence ID" value="NZ_JAHBRY010000001.1"/>
</dbReference>
<evidence type="ECO:0008006" key="4">
    <source>
        <dbReference type="Google" id="ProtNLM"/>
    </source>
</evidence>
<proteinExistence type="predicted"/>
<reference evidence="2 3" key="1">
    <citation type="submission" date="2018-05" db="EMBL/GenBank/DDBJ databases">
        <title>Genomic Encyclopedia of Type Strains, Phase IV (KMG-IV): sequencing the most valuable type-strain genomes for metagenomic binning, comparative biology and taxonomic classification.</title>
        <authorList>
            <person name="Goeker M."/>
        </authorList>
    </citation>
    <scope>NUCLEOTIDE SEQUENCE [LARGE SCALE GENOMIC DNA]</scope>
    <source>
        <strain evidence="2 3">DSM 6462</strain>
    </source>
</reference>
<accession>A0A2V3UAX2</accession>
<dbReference type="AlphaFoldDB" id="A0A2V3UAX2"/>
<protein>
    <recommendedName>
        <fullName evidence="4">Lipoprotein</fullName>
    </recommendedName>
</protein>
<evidence type="ECO:0000256" key="1">
    <source>
        <dbReference type="SAM" id="SignalP"/>
    </source>
</evidence>
<feature type="chain" id="PRO_5015906506" description="Lipoprotein" evidence="1">
    <location>
        <begin position="19"/>
        <end position="41"/>
    </location>
</feature>
<gene>
    <name evidence="2" type="ORF">C7450_103191</name>
</gene>
<sequence>MKILLLAALVAAAVSACASRDKTDWAGVAYGTKYVVEGEDR</sequence>
<feature type="signal peptide" evidence="1">
    <location>
        <begin position="1"/>
        <end position="18"/>
    </location>
</feature>
<organism evidence="2 3">
    <name type="scientific">Chelatococcus asaccharovorans</name>
    <dbReference type="NCBI Taxonomy" id="28210"/>
    <lineage>
        <taxon>Bacteria</taxon>
        <taxon>Pseudomonadati</taxon>
        <taxon>Pseudomonadota</taxon>
        <taxon>Alphaproteobacteria</taxon>
        <taxon>Hyphomicrobiales</taxon>
        <taxon>Chelatococcaceae</taxon>
        <taxon>Chelatococcus</taxon>
    </lineage>
</organism>
<evidence type="ECO:0000313" key="3">
    <source>
        <dbReference type="Proteomes" id="UP000248021"/>
    </source>
</evidence>
<comment type="caution">
    <text evidence="2">The sequence shown here is derived from an EMBL/GenBank/DDBJ whole genome shotgun (WGS) entry which is preliminary data.</text>
</comment>
<keyword evidence="1" id="KW-0732">Signal</keyword>
<dbReference type="Proteomes" id="UP000248021">
    <property type="component" value="Unassembled WGS sequence"/>
</dbReference>
<keyword evidence="3" id="KW-1185">Reference proteome</keyword>
<dbReference type="EMBL" id="QJJK01000003">
    <property type="protein sequence ID" value="PXW61674.1"/>
    <property type="molecule type" value="Genomic_DNA"/>
</dbReference>